<name>A0A0R1W6R9_9LACO</name>
<evidence type="ECO:0000259" key="6">
    <source>
        <dbReference type="PROSITE" id="PS50994"/>
    </source>
</evidence>
<reference evidence="7 8" key="1">
    <citation type="journal article" date="2015" name="Genome Announc.">
        <title>Expanding the biotechnology potential of lactobacilli through comparative genomics of 213 strains and associated genera.</title>
        <authorList>
            <person name="Sun Z."/>
            <person name="Harris H.M."/>
            <person name="McCann A."/>
            <person name="Guo C."/>
            <person name="Argimon S."/>
            <person name="Zhang W."/>
            <person name="Yang X."/>
            <person name="Jeffery I.B."/>
            <person name="Cooney J.C."/>
            <person name="Kagawa T.F."/>
            <person name="Liu W."/>
            <person name="Song Y."/>
            <person name="Salvetti E."/>
            <person name="Wrobel A."/>
            <person name="Rasinkangas P."/>
            <person name="Parkhill J."/>
            <person name="Rea M.C."/>
            <person name="O'Sullivan O."/>
            <person name="Ritari J."/>
            <person name="Douillard F.P."/>
            <person name="Paul Ross R."/>
            <person name="Yang R."/>
            <person name="Briner A.E."/>
            <person name="Felis G.E."/>
            <person name="de Vos W.M."/>
            <person name="Barrangou R."/>
            <person name="Klaenhammer T.R."/>
            <person name="Caufield P.W."/>
            <person name="Cui Y."/>
            <person name="Zhang H."/>
            <person name="O'Toole P.W."/>
        </authorList>
    </citation>
    <scope>NUCLEOTIDE SEQUENCE [LARGE SCALE GENOMIC DNA]</scope>
    <source>
        <strain evidence="7 8">DSM 5007</strain>
    </source>
</reference>
<dbReference type="OrthoDB" id="9781678at2"/>
<proteinExistence type="inferred from homology"/>
<dbReference type="NCBIfam" id="NF033563">
    <property type="entry name" value="transpos_IS30"/>
    <property type="match status" value="1"/>
</dbReference>
<dbReference type="PROSITE" id="PS50994">
    <property type="entry name" value="INTEGRASE"/>
    <property type="match status" value="1"/>
</dbReference>
<dbReference type="AlphaFoldDB" id="A0A0R1W6R9"/>
<evidence type="ECO:0000313" key="8">
    <source>
        <dbReference type="Proteomes" id="UP000051820"/>
    </source>
</evidence>
<organism evidence="7 8">
    <name type="scientific">Paucilactobacillus suebicus DSM 5007 = KCTC 3549</name>
    <dbReference type="NCBI Taxonomy" id="1423807"/>
    <lineage>
        <taxon>Bacteria</taxon>
        <taxon>Bacillati</taxon>
        <taxon>Bacillota</taxon>
        <taxon>Bacilli</taxon>
        <taxon>Lactobacillales</taxon>
        <taxon>Lactobacillaceae</taxon>
        <taxon>Paucilactobacillus</taxon>
    </lineage>
</organism>
<sequence length="342" mass="39759">MTQSKNTTHRHYQQLQSYERGQIESFYKLGVPVHKIADLIGRNASTVYRELKRGTTTQIDSQRHCAYTTYFADTGEAVYREHRSHCVWKGLFAKCGFFIELLTKALRSKPSLHSVDTFVHWFRQNYPSYPCPSTPTVYRYIECNLFSLRNQDLPIKLRRRVKHAGKRHNRINKKILGKSIELHPASVEKRVEFGHWEGDLIKAKRVDTEPALMTLTERSSRLEIIVKISNYHADTCRKALQSVIDNYGSQHFSTITFDNGSEFALLDNVSGTDVYFAHLYSPWERGTNENTNGLLREFFPKGKSFKDFSIIDIQEVQYTLNHRPRRCLDYKCPADIVPELAD</sequence>
<dbReference type="PANTHER" id="PTHR10948">
    <property type="entry name" value="TRANSPOSASE"/>
    <property type="match status" value="1"/>
</dbReference>
<dbReference type="RefSeq" id="WP_010622049.1">
    <property type="nucleotide sequence ID" value="NZ_AZGF01000003.1"/>
</dbReference>
<dbReference type="InterPro" id="IPR012337">
    <property type="entry name" value="RNaseH-like_sf"/>
</dbReference>
<dbReference type="GO" id="GO:0005829">
    <property type="term" value="C:cytosol"/>
    <property type="evidence" value="ECO:0007669"/>
    <property type="project" value="TreeGrafter"/>
</dbReference>
<dbReference type="Proteomes" id="UP000051820">
    <property type="component" value="Unassembled WGS sequence"/>
</dbReference>
<dbReference type="InterPro" id="IPR036397">
    <property type="entry name" value="RNaseH_sf"/>
</dbReference>
<dbReference type="InterPro" id="IPR025246">
    <property type="entry name" value="IS30-like_HTH"/>
</dbReference>
<gene>
    <name evidence="7" type="ORF">FD16_GL001347</name>
</gene>
<dbReference type="GO" id="GO:0004803">
    <property type="term" value="F:transposase activity"/>
    <property type="evidence" value="ECO:0007669"/>
    <property type="project" value="InterPro"/>
</dbReference>
<dbReference type="PROSITE" id="PS01043">
    <property type="entry name" value="TRANSPOSASE_IS30"/>
    <property type="match status" value="1"/>
</dbReference>
<dbReference type="GO" id="GO:0003677">
    <property type="term" value="F:DNA binding"/>
    <property type="evidence" value="ECO:0007669"/>
    <property type="project" value="UniProtKB-KW"/>
</dbReference>
<comment type="caution">
    <text evidence="7">The sequence shown here is derived from an EMBL/GenBank/DDBJ whole genome shotgun (WGS) entry which is preliminary data.</text>
</comment>
<dbReference type="Gene3D" id="1.10.10.60">
    <property type="entry name" value="Homeodomain-like"/>
    <property type="match status" value="1"/>
</dbReference>
<dbReference type="EMBL" id="AZGF01000003">
    <property type="protein sequence ID" value="KRM13202.1"/>
    <property type="molecule type" value="Genomic_DNA"/>
</dbReference>
<evidence type="ECO:0000256" key="5">
    <source>
        <dbReference type="ARBA" id="ARBA00023172"/>
    </source>
</evidence>
<dbReference type="InterPro" id="IPR001584">
    <property type="entry name" value="Integrase_cat-core"/>
</dbReference>
<keyword evidence="5" id="KW-0233">DNA recombination</keyword>
<keyword evidence="3" id="KW-0815">Transposition</keyword>
<dbReference type="InterPro" id="IPR051917">
    <property type="entry name" value="Transposase-Integrase"/>
</dbReference>
<dbReference type="Gene3D" id="3.30.420.10">
    <property type="entry name" value="Ribonuclease H-like superfamily/Ribonuclease H"/>
    <property type="match status" value="1"/>
</dbReference>
<evidence type="ECO:0000256" key="4">
    <source>
        <dbReference type="ARBA" id="ARBA00023125"/>
    </source>
</evidence>
<dbReference type="PANTHER" id="PTHR10948:SF23">
    <property type="entry name" value="TRANSPOSASE INSI FOR INSERTION SEQUENCE ELEMENT IS30A-RELATED"/>
    <property type="match status" value="1"/>
</dbReference>
<dbReference type="PATRIC" id="fig|1423807.3.peg.1374"/>
<evidence type="ECO:0000256" key="1">
    <source>
        <dbReference type="ARBA" id="ARBA00002190"/>
    </source>
</evidence>
<keyword evidence="8" id="KW-1185">Reference proteome</keyword>
<protein>
    <submittedName>
        <fullName evidence="7">Integrase core domain-containing protein</fullName>
    </submittedName>
</protein>
<evidence type="ECO:0000313" key="7">
    <source>
        <dbReference type="EMBL" id="KRM13202.1"/>
    </source>
</evidence>
<comment type="function">
    <text evidence="1">Required for the transposition of the insertion element.</text>
</comment>
<dbReference type="eggNOG" id="COG2826">
    <property type="taxonomic scope" value="Bacteria"/>
</dbReference>
<accession>A0A0R1W6R9</accession>
<dbReference type="InterPro" id="IPR053392">
    <property type="entry name" value="Transposase_IS30-like"/>
</dbReference>
<feature type="domain" description="Integrase catalytic" evidence="6">
    <location>
        <begin position="180"/>
        <end position="341"/>
    </location>
</feature>
<comment type="similarity">
    <text evidence="2">Belongs to the transposase IS30 family.</text>
</comment>
<dbReference type="GO" id="GO:0015074">
    <property type="term" value="P:DNA integration"/>
    <property type="evidence" value="ECO:0007669"/>
    <property type="project" value="InterPro"/>
</dbReference>
<dbReference type="GO" id="GO:0006313">
    <property type="term" value="P:DNA transposition"/>
    <property type="evidence" value="ECO:0007669"/>
    <property type="project" value="InterPro"/>
</dbReference>
<keyword evidence="4" id="KW-0238">DNA-binding</keyword>
<dbReference type="SUPFAM" id="SSF53098">
    <property type="entry name" value="Ribonuclease H-like"/>
    <property type="match status" value="1"/>
</dbReference>
<dbReference type="InterPro" id="IPR001598">
    <property type="entry name" value="Transposase_IS30_CS"/>
</dbReference>
<evidence type="ECO:0000256" key="2">
    <source>
        <dbReference type="ARBA" id="ARBA00006363"/>
    </source>
</evidence>
<dbReference type="Pfam" id="PF13936">
    <property type="entry name" value="HTH_38"/>
    <property type="match status" value="1"/>
</dbReference>
<evidence type="ECO:0000256" key="3">
    <source>
        <dbReference type="ARBA" id="ARBA00022578"/>
    </source>
</evidence>